<name>A0A4P9WMQ0_9FUNG</name>
<evidence type="ECO:0000256" key="2">
    <source>
        <dbReference type="ARBA" id="ARBA00022771"/>
    </source>
</evidence>
<evidence type="ECO:0000313" key="7">
    <source>
        <dbReference type="EMBL" id="RKO93303.1"/>
    </source>
</evidence>
<dbReference type="SUPFAM" id="SSF144232">
    <property type="entry name" value="HIT/MYND zinc finger-like"/>
    <property type="match status" value="1"/>
</dbReference>
<feature type="region of interest" description="Disordered" evidence="5">
    <location>
        <begin position="482"/>
        <end position="515"/>
    </location>
</feature>
<dbReference type="Gene3D" id="6.10.140.2220">
    <property type="match status" value="1"/>
</dbReference>
<keyword evidence="1" id="KW-0479">Metal-binding</keyword>
<feature type="domain" description="MYND-type" evidence="6">
    <location>
        <begin position="232"/>
        <end position="269"/>
    </location>
</feature>
<evidence type="ECO:0000256" key="1">
    <source>
        <dbReference type="ARBA" id="ARBA00022723"/>
    </source>
</evidence>
<dbReference type="OrthoDB" id="194358at2759"/>
<dbReference type="Proteomes" id="UP000269721">
    <property type="component" value="Unassembled WGS sequence"/>
</dbReference>
<dbReference type="PROSITE" id="PS50865">
    <property type="entry name" value="ZF_MYND_2"/>
    <property type="match status" value="1"/>
</dbReference>
<evidence type="ECO:0000256" key="3">
    <source>
        <dbReference type="ARBA" id="ARBA00022833"/>
    </source>
</evidence>
<evidence type="ECO:0000313" key="8">
    <source>
        <dbReference type="Proteomes" id="UP000269721"/>
    </source>
</evidence>
<dbReference type="Pfam" id="PF01753">
    <property type="entry name" value="zf-MYND"/>
    <property type="match status" value="1"/>
</dbReference>
<dbReference type="InterPro" id="IPR002893">
    <property type="entry name" value="Znf_MYND"/>
</dbReference>
<protein>
    <recommendedName>
        <fullName evidence="6">MYND-type domain-containing protein</fullName>
    </recommendedName>
</protein>
<keyword evidence="3" id="KW-0862">Zinc</keyword>
<keyword evidence="2 4" id="KW-0863">Zinc-finger</keyword>
<feature type="region of interest" description="Disordered" evidence="5">
    <location>
        <begin position="179"/>
        <end position="214"/>
    </location>
</feature>
<accession>A0A4P9WMQ0</accession>
<evidence type="ECO:0000256" key="4">
    <source>
        <dbReference type="PROSITE-ProRule" id="PRU00134"/>
    </source>
</evidence>
<keyword evidence="8" id="KW-1185">Reference proteome</keyword>
<dbReference type="EMBL" id="KZ994294">
    <property type="protein sequence ID" value="RKO93303.1"/>
    <property type="molecule type" value="Genomic_DNA"/>
</dbReference>
<sequence>MHLDGTLDDLSVKAAVVESLVSMEVACEKASRGEWRSSADSFRSAYEGKQLTSPHRYLCLHLYTKILHDNHILYQRADDAAFLRGLLNDKAQPLLHRVTCGFTIGFINCAEGKYDVAGRVLREDELAHSASAAYRSTFEYIELVRQNCGELLDKLVDEMRTILDTGEDLRDIFAEYGVSGQEDGERPDGDPTSPDHIAVPLGPQAPGSRAQQGRLKDAIIERVHRARSGLAGGACGGSTRLKKCAGCKRAAYCSPTCQQADWKRHRPSCRAPNVFVAADLVRIACLTSAARRDLNGSVVEVRGQVPARVDHWRLGAIGDPKDVRIHVEKLALIVPTGERCQMLQRNASELILLAHRSRNDPFKTSATGFAAETGPTTPTNFLELHFLGWLRRFRASRLLRRNDQAGPRTDIRRKGDEESGEALLAAISNLEPTSAIHGGTLLKAIRTTYNILILSKFANIQIVAETALPQMVYTVFDRAETENEPVAESERPSIVRSHRDHAGTPNADVSRKDSFADPAAVGPDVTAIKNQYMTDSYLDFRALCKLRIEPIDGRCVDRVYRALNILVLR</sequence>
<proteinExistence type="predicted"/>
<reference evidence="8" key="1">
    <citation type="journal article" date="2018" name="Nat. Microbiol.">
        <title>Leveraging single-cell genomics to expand the fungal tree of life.</title>
        <authorList>
            <person name="Ahrendt S.R."/>
            <person name="Quandt C.A."/>
            <person name="Ciobanu D."/>
            <person name="Clum A."/>
            <person name="Salamov A."/>
            <person name="Andreopoulos B."/>
            <person name="Cheng J.F."/>
            <person name="Woyke T."/>
            <person name="Pelin A."/>
            <person name="Henrissat B."/>
            <person name="Reynolds N.K."/>
            <person name="Benny G.L."/>
            <person name="Smith M.E."/>
            <person name="James T.Y."/>
            <person name="Grigoriev I.V."/>
        </authorList>
    </citation>
    <scope>NUCLEOTIDE SEQUENCE [LARGE SCALE GENOMIC DNA]</scope>
</reference>
<organism evidence="7 8">
    <name type="scientific">Blyttiomyces helicus</name>
    <dbReference type="NCBI Taxonomy" id="388810"/>
    <lineage>
        <taxon>Eukaryota</taxon>
        <taxon>Fungi</taxon>
        <taxon>Fungi incertae sedis</taxon>
        <taxon>Chytridiomycota</taxon>
        <taxon>Chytridiomycota incertae sedis</taxon>
        <taxon>Chytridiomycetes</taxon>
        <taxon>Chytridiomycetes incertae sedis</taxon>
        <taxon>Blyttiomyces</taxon>
    </lineage>
</organism>
<evidence type="ECO:0000259" key="6">
    <source>
        <dbReference type="PROSITE" id="PS50865"/>
    </source>
</evidence>
<gene>
    <name evidence="7" type="ORF">BDK51DRAFT_41233</name>
</gene>
<dbReference type="AlphaFoldDB" id="A0A4P9WMQ0"/>
<evidence type="ECO:0000256" key="5">
    <source>
        <dbReference type="SAM" id="MobiDB-lite"/>
    </source>
</evidence>
<dbReference type="GO" id="GO:0008270">
    <property type="term" value="F:zinc ion binding"/>
    <property type="evidence" value="ECO:0007669"/>
    <property type="project" value="UniProtKB-KW"/>
</dbReference>